<feature type="transmembrane region" description="Helical" evidence="1">
    <location>
        <begin position="144"/>
        <end position="165"/>
    </location>
</feature>
<organism evidence="3 4">
    <name type="scientific">Hypholoma sublateritium (strain FD-334 SS-4)</name>
    <dbReference type="NCBI Taxonomy" id="945553"/>
    <lineage>
        <taxon>Eukaryota</taxon>
        <taxon>Fungi</taxon>
        <taxon>Dikarya</taxon>
        <taxon>Basidiomycota</taxon>
        <taxon>Agaricomycotina</taxon>
        <taxon>Agaricomycetes</taxon>
        <taxon>Agaricomycetidae</taxon>
        <taxon>Agaricales</taxon>
        <taxon>Agaricineae</taxon>
        <taxon>Strophariaceae</taxon>
        <taxon>Hypholoma</taxon>
    </lineage>
</organism>
<keyword evidence="1" id="KW-0812">Transmembrane</keyword>
<sequence>MLLPLEDAQSVLDDSQVVRTARGVFAVKLYSLASFEVEYIWKQRFTFFTILWFLNRYLSPLGFIVIIISFHDRGWTENDKLCNTIALFPEILRSCTTTIIGLIFILRLYATFRSSKIILASMTCLLVLEEAVKIWSLISAQRLQLPAGFVGCILTTGSDSLRFAFTWIAELGFACDGFGWVASGVVYFAIISATNLATVLTFLPYLKAVNASFTVSITTLMVSRLILNLRTAGTAVVTNTRGGLDAESPIEGGLNFASRMRASGPNEEDVTEIFTSLST</sequence>
<dbReference type="AlphaFoldDB" id="A0A0D2PGD5"/>
<dbReference type="Pfam" id="PF20151">
    <property type="entry name" value="DUF6533"/>
    <property type="match status" value="1"/>
</dbReference>
<evidence type="ECO:0000313" key="3">
    <source>
        <dbReference type="EMBL" id="KJA19150.1"/>
    </source>
</evidence>
<keyword evidence="1" id="KW-0472">Membrane</keyword>
<gene>
    <name evidence="3" type="ORF">HYPSUDRAFT_56830</name>
</gene>
<dbReference type="STRING" id="945553.A0A0D2PGD5"/>
<name>A0A0D2PGD5_HYPSF</name>
<feature type="domain" description="DUF6533" evidence="2">
    <location>
        <begin position="36"/>
        <end position="61"/>
    </location>
</feature>
<dbReference type="Proteomes" id="UP000054270">
    <property type="component" value="Unassembled WGS sequence"/>
</dbReference>
<evidence type="ECO:0000256" key="1">
    <source>
        <dbReference type="SAM" id="Phobius"/>
    </source>
</evidence>
<protein>
    <recommendedName>
        <fullName evidence="2">DUF6533 domain-containing protein</fullName>
    </recommendedName>
</protein>
<feature type="transmembrane region" description="Helical" evidence="1">
    <location>
        <begin position="177"/>
        <end position="202"/>
    </location>
</feature>
<reference evidence="4" key="1">
    <citation type="submission" date="2014-04" db="EMBL/GenBank/DDBJ databases">
        <title>Evolutionary Origins and Diversification of the Mycorrhizal Mutualists.</title>
        <authorList>
            <consortium name="DOE Joint Genome Institute"/>
            <consortium name="Mycorrhizal Genomics Consortium"/>
            <person name="Kohler A."/>
            <person name="Kuo A."/>
            <person name="Nagy L.G."/>
            <person name="Floudas D."/>
            <person name="Copeland A."/>
            <person name="Barry K.W."/>
            <person name="Cichocki N."/>
            <person name="Veneault-Fourrey C."/>
            <person name="LaButti K."/>
            <person name="Lindquist E.A."/>
            <person name="Lipzen A."/>
            <person name="Lundell T."/>
            <person name="Morin E."/>
            <person name="Murat C."/>
            <person name="Riley R."/>
            <person name="Ohm R."/>
            <person name="Sun H."/>
            <person name="Tunlid A."/>
            <person name="Henrissat B."/>
            <person name="Grigoriev I.V."/>
            <person name="Hibbett D.S."/>
            <person name="Martin F."/>
        </authorList>
    </citation>
    <scope>NUCLEOTIDE SEQUENCE [LARGE SCALE GENOMIC DNA]</scope>
    <source>
        <strain evidence="4">FD-334 SS-4</strain>
    </source>
</reference>
<evidence type="ECO:0000259" key="2">
    <source>
        <dbReference type="Pfam" id="PF20151"/>
    </source>
</evidence>
<evidence type="ECO:0000313" key="4">
    <source>
        <dbReference type="Proteomes" id="UP000054270"/>
    </source>
</evidence>
<accession>A0A0D2PGD5</accession>
<keyword evidence="1" id="KW-1133">Transmembrane helix</keyword>
<feature type="transmembrane region" description="Helical" evidence="1">
    <location>
        <begin position="91"/>
        <end position="110"/>
    </location>
</feature>
<keyword evidence="4" id="KW-1185">Reference proteome</keyword>
<dbReference type="OrthoDB" id="3242376at2759"/>
<dbReference type="InterPro" id="IPR045340">
    <property type="entry name" value="DUF6533"/>
</dbReference>
<feature type="transmembrane region" description="Helical" evidence="1">
    <location>
        <begin position="50"/>
        <end position="71"/>
    </location>
</feature>
<dbReference type="EMBL" id="KN817581">
    <property type="protein sequence ID" value="KJA19150.1"/>
    <property type="molecule type" value="Genomic_DNA"/>
</dbReference>
<proteinExistence type="predicted"/>